<dbReference type="Proteomes" id="UP000192917">
    <property type="component" value="Unassembled WGS sequence"/>
</dbReference>
<reference evidence="4 5" key="1">
    <citation type="submission" date="2017-04" db="EMBL/GenBank/DDBJ databases">
        <authorList>
            <person name="Afonso C.L."/>
            <person name="Miller P.J."/>
            <person name="Scott M.A."/>
            <person name="Spackman E."/>
            <person name="Goraichik I."/>
            <person name="Dimitrov K.M."/>
            <person name="Suarez D.L."/>
            <person name="Swayne D.E."/>
        </authorList>
    </citation>
    <scope>NUCLEOTIDE SEQUENCE [LARGE SCALE GENOMIC DNA]</scope>
    <source>
        <strain evidence="4 5">USBA 355</strain>
    </source>
</reference>
<evidence type="ECO:0000256" key="2">
    <source>
        <dbReference type="SAM" id="SignalP"/>
    </source>
</evidence>
<evidence type="ECO:0000313" key="4">
    <source>
        <dbReference type="EMBL" id="SMF80227.1"/>
    </source>
</evidence>
<dbReference type="NCBIfam" id="TIGR03871">
    <property type="entry name" value="ABC_peri_MoxJ_2"/>
    <property type="match status" value="1"/>
</dbReference>
<accession>A0A1Y6CNL8</accession>
<dbReference type="STRING" id="560819.SAMN05428998_14114"/>
<dbReference type="PANTHER" id="PTHR35936">
    <property type="entry name" value="MEMBRANE-BOUND LYTIC MUREIN TRANSGLYCOSYLASE F"/>
    <property type="match status" value="1"/>
</dbReference>
<protein>
    <submittedName>
        <fullName evidence="4">Amino acid ABC transporter substrate-binding protein, PAAT family</fullName>
    </submittedName>
</protein>
<feature type="domain" description="Solute-binding protein family 3/N-terminal" evidence="3">
    <location>
        <begin position="52"/>
        <end position="282"/>
    </location>
</feature>
<feature type="signal peptide" evidence="2">
    <location>
        <begin position="1"/>
        <end position="41"/>
    </location>
</feature>
<dbReference type="Pfam" id="PF00497">
    <property type="entry name" value="SBP_bac_3"/>
    <property type="match status" value="1"/>
</dbReference>
<dbReference type="SMART" id="SM00062">
    <property type="entry name" value="PBPb"/>
    <property type="match status" value="1"/>
</dbReference>
<dbReference type="AlphaFoldDB" id="A0A1Y6CNL8"/>
<organism evidence="4 5">
    <name type="scientific">Tistlia consotensis USBA 355</name>
    <dbReference type="NCBI Taxonomy" id="560819"/>
    <lineage>
        <taxon>Bacteria</taxon>
        <taxon>Pseudomonadati</taxon>
        <taxon>Pseudomonadota</taxon>
        <taxon>Alphaproteobacteria</taxon>
        <taxon>Rhodospirillales</taxon>
        <taxon>Rhodovibrionaceae</taxon>
        <taxon>Tistlia</taxon>
    </lineage>
</organism>
<feature type="chain" id="PRO_5012870708" evidence="2">
    <location>
        <begin position="42"/>
        <end position="292"/>
    </location>
</feature>
<dbReference type="EMBL" id="FWZX01000041">
    <property type="protein sequence ID" value="SMF80227.1"/>
    <property type="molecule type" value="Genomic_DNA"/>
</dbReference>
<dbReference type="Gene3D" id="3.40.190.10">
    <property type="entry name" value="Periplasmic binding protein-like II"/>
    <property type="match status" value="2"/>
</dbReference>
<dbReference type="SUPFAM" id="SSF53850">
    <property type="entry name" value="Periplasmic binding protein-like II"/>
    <property type="match status" value="1"/>
</dbReference>
<name>A0A1Y6CNL8_9PROT</name>
<dbReference type="PANTHER" id="PTHR35936:SF17">
    <property type="entry name" value="ARGININE-BINDING EXTRACELLULAR PROTEIN ARTP"/>
    <property type="match status" value="1"/>
</dbReference>
<evidence type="ECO:0000256" key="1">
    <source>
        <dbReference type="ARBA" id="ARBA00022729"/>
    </source>
</evidence>
<evidence type="ECO:0000313" key="5">
    <source>
        <dbReference type="Proteomes" id="UP000192917"/>
    </source>
</evidence>
<evidence type="ECO:0000259" key="3">
    <source>
        <dbReference type="SMART" id="SM00062"/>
    </source>
</evidence>
<dbReference type="InterPro" id="IPR001638">
    <property type="entry name" value="Solute-binding_3/MltF_N"/>
</dbReference>
<keyword evidence="5" id="KW-1185">Reference proteome</keyword>
<proteinExistence type="predicted"/>
<dbReference type="InterPro" id="IPR022448">
    <property type="entry name" value="Quinoprotein_dehydrogenase"/>
</dbReference>
<gene>
    <name evidence="4" type="ORF">SAMN05428998_14114</name>
</gene>
<sequence length="292" mass="31940">MMDMLRDLSFGRTAPRRLRPSGLGLAPLLALVLAAAQPAAAQSTSETVDHTALRVCADPGNLPFSNQKGEGYENRIAELLGKALGEPVHYTWYPQATGFVRNTLKARRCDLVMGVSLGFELLQNTNPYYRSSYVLVYRSDSGLGAKALDDPALKGHSIGVIAGTPPATLLVKYGMIDRARPYPLMVDARYQRPGEKMIHDIATGQIDAGLLWGPIAGYYAKKSKVAMTLVPLIGKPGEPPMDFYITMGVREGEPDWKHQINDLIEKSQDAINAILLDYGVPLLDRQGRPIVH</sequence>
<keyword evidence="1 2" id="KW-0732">Signal</keyword>